<sequence length="985" mass="112859">MPFFKKLRAKAGNFKASSKREYKTLHSNHDALLTQDATVSDSSCSKSSNPPSFDPSETKWIVVRSTNAAFQEAWDMHWQELTEEERIAWSRDRAEISPLKVQKTVESLDKSHKERAITRQWADKTLRFLRAVETLMAGAAIGIQQYPDVSSIVVGVIRVIINAAVRYFEYYEKLTVMLERLSNDLEVFDLYSKRSRCEPLLHKTLVAVYGDILAFCRHARRVFVNDQGKEKSQGALLVFLKVQWAPFEEQFGRIKSDLEYHIRNLDKITSAITLTSTLDIQEEMNRRRSLERKNERGNFLRWISEEDSEEIHVEARRKRHADTGAWLFSNDKFEKWLSADNSNHLWCFGRAGIGKSILASMVIDHLVELSTQQNFAVVFAYLKGEDTDMQRLPARVVSMFIKQLCRKMPALPDEVLDFYHKFTRDARQPLFEDLTSLFVQCTRHLKKVFMVLDGLDECPEEYRRPILEFICTVGTPGMNMQAFVTSRWERDIYHIFSQQSVARLEIQPAHVEEDISKVVRHKVETDLWKISPDLQQEVIHTLTKKSGGMFLWVDLQLKDLHQVPEADIKRQLAMLPTGLQATYVRVFQKMSMLPKTSRSLAQKCFLWAFHTKKLLNSGQFLDAVSLENKIQYCAGDQLPEYSIQDIKEVTFNLLQIYAFGLLRVRPIHFSVQEFFMNFKSANIPQECRDFFPTQEEANAQLAILCLQHLLVEAPPAEPLDSILFYCASFFDSHIRSLTTIPQTLMDLLDRLFRKEAHQLVRILALRWPTSHHKYPDVDCPGNPRSVDPNFFLRCTKLDTVPQIWSRYSDPESHQYPQDYLHLAALTGLEDIVRVIISQDNVDINRVDAGGFTALHGAIEMGECGVIRLLLDSGADWYLDSSQEYGSPIQLAVMRGNPKVINCFVERKDIFNLAVFIRSMDKDNPKAVTTLLDCGADVNQLDETGHSPLEVAIEAGFVETAQLLISHGAKANISKASEGTTLGTAI</sequence>
<dbReference type="AlphaFoldDB" id="A0A0F4Z277"/>
<dbReference type="STRING" id="1408163.A0A0F4Z277"/>
<comment type="caution">
    <text evidence="4">The sequence shown here is derived from an EMBL/GenBank/DDBJ whole genome shotgun (WGS) entry which is preliminary data.</text>
</comment>
<proteinExistence type="predicted"/>
<dbReference type="OrthoDB" id="7464126at2759"/>
<keyword evidence="5" id="KW-1185">Reference proteome</keyword>
<evidence type="ECO:0000256" key="1">
    <source>
        <dbReference type="ARBA" id="ARBA00022737"/>
    </source>
</evidence>
<dbReference type="PANTHER" id="PTHR10039">
    <property type="entry name" value="AMELOGENIN"/>
    <property type="match status" value="1"/>
</dbReference>
<dbReference type="InterPro" id="IPR056884">
    <property type="entry name" value="NPHP3-like_N"/>
</dbReference>
<dbReference type="Pfam" id="PF24883">
    <property type="entry name" value="NPHP3_N"/>
    <property type="match status" value="1"/>
</dbReference>
<feature type="repeat" description="ANK" evidence="2">
    <location>
        <begin position="943"/>
        <end position="975"/>
    </location>
</feature>
<dbReference type="EMBL" id="LASV01000061">
    <property type="protein sequence ID" value="KKA24470.1"/>
    <property type="molecule type" value="Genomic_DNA"/>
</dbReference>
<dbReference type="InterPro" id="IPR036770">
    <property type="entry name" value="Ankyrin_rpt-contain_sf"/>
</dbReference>
<dbReference type="Proteomes" id="UP000053958">
    <property type="component" value="Unassembled WGS sequence"/>
</dbReference>
<dbReference type="Gene3D" id="3.40.50.300">
    <property type="entry name" value="P-loop containing nucleotide triphosphate hydrolases"/>
    <property type="match status" value="1"/>
</dbReference>
<keyword evidence="2" id="KW-0040">ANK repeat</keyword>
<evidence type="ECO:0000259" key="3">
    <source>
        <dbReference type="Pfam" id="PF24883"/>
    </source>
</evidence>
<evidence type="ECO:0000256" key="2">
    <source>
        <dbReference type="PROSITE-ProRule" id="PRU00023"/>
    </source>
</evidence>
<evidence type="ECO:0000313" key="4">
    <source>
        <dbReference type="EMBL" id="KKA24470.1"/>
    </source>
</evidence>
<dbReference type="PANTHER" id="PTHR10039:SF14">
    <property type="entry name" value="NACHT DOMAIN-CONTAINING PROTEIN"/>
    <property type="match status" value="1"/>
</dbReference>
<dbReference type="GeneID" id="25313850"/>
<dbReference type="InterPro" id="IPR002110">
    <property type="entry name" value="Ankyrin_rpt"/>
</dbReference>
<feature type="domain" description="Nephrocystin 3-like N-terminal" evidence="3">
    <location>
        <begin position="322"/>
        <end position="487"/>
    </location>
</feature>
<dbReference type="SUPFAM" id="SSF48403">
    <property type="entry name" value="Ankyrin repeat"/>
    <property type="match status" value="1"/>
</dbReference>
<dbReference type="PROSITE" id="PS50297">
    <property type="entry name" value="ANK_REP_REGION"/>
    <property type="match status" value="2"/>
</dbReference>
<evidence type="ECO:0000313" key="5">
    <source>
        <dbReference type="Proteomes" id="UP000053958"/>
    </source>
</evidence>
<gene>
    <name evidence="4" type="ORF">T310_1499</name>
</gene>
<dbReference type="InterPro" id="IPR027417">
    <property type="entry name" value="P-loop_NTPase"/>
</dbReference>
<protein>
    <recommendedName>
        <fullName evidence="3">Nephrocystin 3-like N-terminal domain-containing protein</fullName>
    </recommendedName>
</protein>
<feature type="repeat" description="ANK" evidence="2">
    <location>
        <begin position="849"/>
        <end position="881"/>
    </location>
</feature>
<organism evidence="4 5">
    <name type="scientific">Rasamsonia emersonii (strain ATCC 16479 / CBS 393.64 / IMI 116815)</name>
    <dbReference type="NCBI Taxonomy" id="1408163"/>
    <lineage>
        <taxon>Eukaryota</taxon>
        <taxon>Fungi</taxon>
        <taxon>Dikarya</taxon>
        <taxon>Ascomycota</taxon>
        <taxon>Pezizomycotina</taxon>
        <taxon>Eurotiomycetes</taxon>
        <taxon>Eurotiomycetidae</taxon>
        <taxon>Eurotiales</taxon>
        <taxon>Trichocomaceae</taxon>
        <taxon>Rasamsonia</taxon>
    </lineage>
</organism>
<name>A0A0F4Z277_RASE3</name>
<keyword evidence="1" id="KW-0677">Repeat</keyword>
<dbReference type="Gene3D" id="1.25.40.20">
    <property type="entry name" value="Ankyrin repeat-containing domain"/>
    <property type="match status" value="1"/>
</dbReference>
<dbReference type="RefSeq" id="XP_013331082.1">
    <property type="nucleotide sequence ID" value="XM_013475628.1"/>
</dbReference>
<dbReference type="SUPFAM" id="SSF52540">
    <property type="entry name" value="P-loop containing nucleoside triphosphate hydrolases"/>
    <property type="match status" value="1"/>
</dbReference>
<dbReference type="Pfam" id="PF12796">
    <property type="entry name" value="Ank_2"/>
    <property type="match status" value="2"/>
</dbReference>
<accession>A0A0F4Z277</accession>
<reference evidence="4 5" key="1">
    <citation type="submission" date="2015-04" db="EMBL/GenBank/DDBJ databases">
        <authorList>
            <person name="Heijne W.H."/>
            <person name="Fedorova N.D."/>
            <person name="Nierman W.C."/>
            <person name="Vollebregt A.W."/>
            <person name="Zhao Z."/>
            <person name="Wu L."/>
            <person name="Kumar M."/>
            <person name="Stam H."/>
            <person name="van den Berg M.A."/>
            <person name="Pel H.J."/>
        </authorList>
    </citation>
    <scope>NUCLEOTIDE SEQUENCE [LARGE SCALE GENOMIC DNA]</scope>
    <source>
        <strain evidence="4 5">CBS 393.64</strain>
    </source>
</reference>
<dbReference type="PROSITE" id="PS50088">
    <property type="entry name" value="ANK_REPEAT"/>
    <property type="match status" value="2"/>
</dbReference>
<dbReference type="SMART" id="SM00248">
    <property type="entry name" value="ANK"/>
    <property type="match status" value="4"/>
</dbReference>